<sequence length="129" mass="14680">MQGLVQSPRRVKVDSNKSFNNKWTISHHLARQRRDEAGVPMEEWPHVASGHHQHATSCRCHNHQLPLSPPPAAAVTTTSCRCHHHQLPLSPPPHRQLPLSQPPAARRHHATSIYTLEPWRHIVNNGECR</sequence>
<accession>C3ZUP6</accession>
<feature type="region of interest" description="Disordered" evidence="1">
    <location>
        <begin position="83"/>
        <end position="102"/>
    </location>
</feature>
<evidence type="ECO:0000313" key="2">
    <source>
        <dbReference type="EMBL" id="EEN43758.1"/>
    </source>
</evidence>
<dbReference type="InParanoid" id="C3ZUP6"/>
<dbReference type="EMBL" id="GG666684">
    <property type="protein sequence ID" value="EEN43758.1"/>
    <property type="molecule type" value="Genomic_DNA"/>
</dbReference>
<name>C3ZUP6_BRAFL</name>
<gene>
    <name evidence="2" type="ORF">BRAFLDRAFT_94651</name>
</gene>
<protein>
    <submittedName>
        <fullName evidence="2">Uncharacterized protein</fullName>
    </submittedName>
</protein>
<evidence type="ECO:0000256" key="1">
    <source>
        <dbReference type="SAM" id="MobiDB-lite"/>
    </source>
</evidence>
<dbReference type="AlphaFoldDB" id="C3ZUP6"/>
<reference evidence="2" key="1">
    <citation type="journal article" date="2008" name="Nature">
        <title>The amphioxus genome and the evolution of the chordate karyotype.</title>
        <authorList>
            <consortium name="US DOE Joint Genome Institute (JGI-PGF)"/>
            <person name="Putnam N.H."/>
            <person name="Butts T."/>
            <person name="Ferrier D.E.K."/>
            <person name="Furlong R.F."/>
            <person name="Hellsten U."/>
            <person name="Kawashima T."/>
            <person name="Robinson-Rechavi M."/>
            <person name="Shoguchi E."/>
            <person name="Terry A."/>
            <person name="Yu J.-K."/>
            <person name="Benito-Gutierrez E.L."/>
            <person name="Dubchak I."/>
            <person name="Garcia-Fernandez J."/>
            <person name="Gibson-Brown J.J."/>
            <person name="Grigoriev I.V."/>
            <person name="Horton A.C."/>
            <person name="de Jong P.J."/>
            <person name="Jurka J."/>
            <person name="Kapitonov V.V."/>
            <person name="Kohara Y."/>
            <person name="Kuroki Y."/>
            <person name="Lindquist E."/>
            <person name="Lucas S."/>
            <person name="Osoegawa K."/>
            <person name="Pennacchio L.A."/>
            <person name="Salamov A.A."/>
            <person name="Satou Y."/>
            <person name="Sauka-Spengler T."/>
            <person name="Schmutz J."/>
            <person name="Shin-I T."/>
            <person name="Toyoda A."/>
            <person name="Bronner-Fraser M."/>
            <person name="Fujiyama A."/>
            <person name="Holland L.Z."/>
            <person name="Holland P.W.H."/>
            <person name="Satoh N."/>
            <person name="Rokhsar D.S."/>
        </authorList>
    </citation>
    <scope>NUCLEOTIDE SEQUENCE [LARGE SCALE GENOMIC DNA]</scope>
    <source>
        <strain evidence="2">S238N-H82</strain>
        <tissue evidence="2">Testes</tissue>
    </source>
</reference>
<organism>
    <name type="scientific">Branchiostoma floridae</name>
    <name type="common">Florida lancelet</name>
    <name type="synonym">Amphioxus</name>
    <dbReference type="NCBI Taxonomy" id="7739"/>
    <lineage>
        <taxon>Eukaryota</taxon>
        <taxon>Metazoa</taxon>
        <taxon>Chordata</taxon>
        <taxon>Cephalochordata</taxon>
        <taxon>Leptocardii</taxon>
        <taxon>Amphioxiformes</taxon>
        <taxon>Branchiostomatidae</taxon>
        <taxon>Branchiostoma</taxon>
    </lineage>
</organism>
<proteinExistence type="predicted"/>